<evidence type="ECO:0000313" key="2">
    <source>
        <dbReference type="Proteomes" id="UP000521379"/>
    </source>
</evidence>
<dbReference type="GO" id="GO:0016757">
    <property type="term" value="F:glycosyltransferase activity"/>
    <property type="evidence" value="ECO:0007669"/>
    <property type="project" value="UniProtKB-KW"/>
</dbReference>
<proteinExistence type="predicted"/>
<dbReference type="InterPro" id="IPR000836">
    <property type="entry name" value="PRTase_dom"/>
</dbReference>
<dbReference type="Gene3D" id="3.40.50.2020">
    <property type="match status" value="1"/>
</dbReference>
<dbReference type="SUPFAM" id="SSF53271">
    <property type="entry name" value="PRTase-like"/>
    <property type="match status" value="1"/>
</dbReference>
<keyword evidence="2" id="KW-1185">Reference proteome</keyword>
<keyword evidence="1" id="KW-0808">Transferase</keyword>
<protein>
    <submittedName>
        <fullName evidence="1">Phosphoribosyltransferase</fullName>
    </submittedName>
</protein>
<dbReference type="AlphaFoldDB" id="A0A846TZU5"/>
<sequence length="75" mass="7823">HPGGGGGNGAYQVAAVWGKFVVTPDLRQALEQIDGQPVLLVDDLVDSRWSLTVAARELRLAGSGPVLPFVLASRG</sequence>
<evidence type="ECO:0000313" key="1">
    <source>
        <dbReference type="EMBL" id="NKE11044.1"/>
    </source>
</evidence>
<organism evidence="1 2">
    <name type="scientific">Kocuria subflava</name>
    <dbReference type="NCBI Taxonomy" id="1736139"/>
    <lineage>
        <taxon>Bacteria</taxon>
        <taxon>Bacillati</taxon>
        <taxon>Actinomycetota</taxon>
        <taxon>Actinomycetes</taxon>
        <taxon>Micrococcales</taxon>
        <taxon>Micrococcaceae</taxon>
        <taxon>Kocuria</taxon>
    </lineage>
</organism>
<dbReference type="RefSeq" id="WP_168023672.1">
    <property type="nucleotide sequence ID" value="NZ_JAAVUN010000280.1"/>
</dbReference>
<accession>A0A846TZU5</accession>
<dbReference type="CDD" id="cd06223">
    <property type="entry name" value="PRTases_typeI"/>
    <property type="match status" value="1"/>
</dbReference>
<comment type="caution">
    <text evidence="1">The sequence shown here is derived from an EMBL/GenBank/DDBJ whole genome shotgun (WGS) entry which is preliminary data.</text>
</comment>
<feature type="non-terminal residue" evidence="1">
    <location>
        <position position="1"/>
    </location>
</feature>
<dbReference type="Proteomes" id="UP000521379">
    <property type="component" value="Unassembled WGS sequence"/>
</dbReference>
<gene>
    <name evidence="1" type="ORF">GTW58_14195</name>
</gene>
<keyword evidence="1" id="KW-0328">Glycosyltransferase</keyword>
<dbReference type="EMBL" id="JAAVUN010000280">
    <property type="protein sequence ID" value="NKE11044.1"/>
    <property type="molecule type" value="Genomic_DNA"/>
</dbReference>
<dbReference type="InterPro" id="IPR029057">
    <property type="entry name" value="PRTase-like"/>
</dbReference>
<name>A0A846TZU5_9MICC</name>
<reference evidence="1 2" key="1">
    <citation type="submission" date="2020-02" db="EMBL/GenBank/DDBJ databases">
        <authorList>
            <person name="Sun Q."/>
        </authorList>
    </citation>
    <scope>NUCLEOTIDE SEQUENCE [LARGE SCALE GENOMIC DNA]</scope>
    <source>
        <strain evidence="1 2">YIM 13062</strain>
    </source>
</reference>